<feature type="domain" description="Metallo-beta-lactamase" evidence="3">
    <location>
        <begin position="55"/>
        <end position="271"/>
    </location>
</feature>
<keyword evidence="5" id="KW-1185">Reference proteome</keyword>
<evidence type="ECO:0000259" key="3">
    <source>
        <dbReference type="SMART" id="SM00849"/>
    </source>
</evidence>
<dbReference type="InterPro" id="IPR036866">
    <property type="entry name" value="RibonucZ/Hydroxyglut_hydro"/>
</dbReference>
<dbReference type="KEGG" id="spph:KFK14_11975"/>
<dbReference type="Pfam" id="PF12706">
    <property type="entry name" value="Lactamase_B_2"/>
    <property type="match status" value="1"/>
</dbReference>
<accession>A0A975K2S7</accession>
<feature type="chain" id="PRO_5037248286" evidence="2">
    <location>
        <begin position="23"/>
        <end position="332"/>
    </location>
</feature>
<dbReference type="GO" id="GO:0042781">
    <property type="term" value="F:3'-tRNA processing endoribonuclease activity"/>
    <property type="evidence" value="ECO:0007669"/>
    <property type="project" value="TreeGrafter"/>
</dbReference>
<dbReference type="CDD" id="cd07719">
    <property type="entry name" value="arylsulfatase_AtsA-like_MBL-fold"/>
    <property type="match status" value="1"/>
</dbReference>
<reference evidence="4" key="1">
    <citation type="submission" date="2021-04" db="EMBL/GenBank/DDBJ databases">
        <title>Isolation of p-tert-butylphenol degrading bacteria Sphingobium phenoxybenzoativorans Tas13 from active sludge.</title>
        <authorList>
            <person name="Li Y."/>
        </authorList>
    </citation>
    <scope>NUCLEOTIDE SEQUENCE</scope>
    <source>
        <strain evidence="4">Tas13</strain>
    </source>
</reference>
<evidence type="ECO:0000256" key="1">
    <source>
        <dbReference type="ARBA" id="ARBA00022801"/>
    </source>
</evidence>
<dbReference type="RefSeq" id="WP_212607792.1">
    <property type="nucleotide sequence ID" value="NZ_CP073910.1"/>
</dbReference>
<dbReference type="InterPro" id="IPR044094">
    <property type="entry name" value="AtsA-like_MBL-fold"/>
</dbReference>
<dbReference type="Proteomes" id="UP000681425">
    <property type="component" value="Chromosome"/>
</dbReference>
<keyword evidence="1" id="KW-0378">Hydrolase</keyword>
<evidence type="ECO:0000256" key="2">
    <source>
        <dbReference type="SAM" id="SignalP"/>
    </source>
</evidence>
<protein>
    <submittedName>
        <fullName evidence="4">MBL fold metallo-hydrolase</fullName>
    </submittedName>
</protein>
<sequence length="332" mass="35370">MPFWRKFSILMLPLTLGAGAWAAAPAAETGGGAPQATTLTLLGTAGGPIIRTYRSQPSSMLTVNGRHFLIDAGEGTVRRLQEAGVQASEIEKVFLTHLHFDHTAGLGSLFAFAWTMPTGKPIEVIGPAGTQAIVADALNANRTSKTLYEAITPGAPDWMRTAVAKPVEADKPTIVYKDGDVTVTAVANSHFDAVPVPDQPYGKVRAYAYRFETKDRVIVFTGDTGPSPAVVRLAEGADILVSEIIDLDHAVEVAKAQGRTGRDLEGIVAHHTREHLIPEEVGKLAAAAKVKMVVLNHMAFALDREGAAAPFLAGVRKYYNGPVVAGRDLDQF</sequence>
<dbReference type="InterPro" id="IPR001279">
    <property type="entry name" value="Metallo-B-lactamas"/>
</dbReference>
<keyword evidence="2" id="KW-0732">Signal</keyword>
<feature type="signal peptide" evidence="2">
    <location>
        <begin position="1"/>
        <end position="22"/>
    </location>
</feature>
<proteinExistence type="predicted"/>
<dbReference type="SMART" id="SM00849">
    <property type="entry name" value="Lactamase_B"/>
    <property type="match status" value="1"/>
</dbReference>
<dbReference type="PANTHER" id="PTHR46018:SF2">
    <property type="entry name" value="ZINC PHOSPHODIESTERASE ELAC PROTEIN 1"/>
    <property type="match status" value="1"/>
</dbReference>
<name>A0A975K2S7_9SPHN</name>
<dbReference type="SUPFAM" id="SSF56281">
    <property type="entry name" value="Metallo-hydrolase/oxidoreductase"/>
    <property type="match status" value="1"/>
</dbReference>
<gene>
    <name evidence="4" type="ORF">KFK14_11975</name>
</gene>
<dbReference type="AlphaFoldDB" id="A0A975K2S7"/>
<dbReference type="Gene3D" id="3.60.15.10">
    <property type="entry name" value="Ribonuclease Z/Hydroxyacylglutathione hydrolase-like"/>
    <property type="match status" value="1"/>
</dbReference>
<evidence type="ECO:0000313" key="5">
    <source>
        <dbReference type="Proteomes" id="UP000681425"/>
    </source>
</evidence>
<organism evidence="4 5">
    <name type="scientific">Sphingobium phenoxybenzoativorans</name>
    <dbReference type="NCBI Taxonomy" id="1592790"/>
    <lineage>
        <taxon>Bacteria</taxon>
        <taxon>Pseudomonadati</taxon>
        <taxon>Pseudomonadota</taxon>
        <taxon>Alphaproteobacteria</taxon>
        <taxon>Sphingomonadales</taxon>
        <taxon>Sphingomonadaceae</taxon>
        <taxon>Sphingobium</taxon>
    </lineage>
</organism>
<evidence type="ECO:0000313" key="4">
    <source>
        <dbReference type="EMBL" id="QUT03875.1"/>
    </source>
</evidence>
<dbReference type="PANTHER" id="PTHR46018">
    <property type="entry name" value="ZINC PHOSPHODIESTERASE ELAC PROTEIN 1"/>
    <property type="match status" value="1"/>
</dbReference>
<dbReference type="EMBL" id="CP073910">
    <property type="protein sequence ID" value="QUT03875.1"/>
    <property type="molecule type" value="Genomic_DNA"/>
</dbReference>